<keyword evidence="8 13" id="KW-0406">Ion transport</keyword>
<keyword evidence="9 15" id="KW-0472">Membrane</keyword>
<dbReference type="Proteomes" id="UP000605970">
    <property type="component" value="Unassembled WGS sequence"/>
</dbReference>
<comment type="subcellular location">
    <subcellularLocation>
        <location evidence="1">Membrane</location>
        <topology evidence="1">Multi-pass membrane protein</topology>
    </subcellularLocation>
</comment>
<dbReference type="PANTHER" id="PTHR11690:SF279">
    <property type="entry name" value="DEGENERIN-LIKE PROTEIN UNC-105"/>
    <property type="match status" value="1"/>
</dbReference>
<name>A0A8S9ZZW8_9BILA</name>
<keyword evidence="12 13" id="KW-0407">Ion channel</keyword>
<proteinExistence type="inferred from homology"/>
<protein>
    <submittedName>
        <fullName evidence="16">Uncharacterized protein</fullName>
    </submittedName>
</protein>
<dbReference type="Pfam" id="PF00858">
    <property type="entry name" value="ASC"/>
    <property type="match status" value="1"/>
</dbReference>
<evidence type="ECO:0000313" key="16">
    <source>
        <dbReference type="EMBL" id="KAF7638639.1"/>
    </source>
</evidence>
<evidence type="ECO:0000256" key="10">
    <source>
        <dbReference type="ARBA" id="ARBA00023180"/>
    </source>
</evidence>
<keyword evidence="10" id="KW-0325">Glycoprotein</keyword>
<evidence type="ECO:0000256" key="11">
    <source>
        <dbReference type="ARBA" id="ARBA00023201"/>
    </source>
</evidence>
<evidence type="ECO:0000256" key="3">
    <source>
        <dbReference type="ARBA" id="ARBA00022448"/>
    </source>
</evidence>
<evidence type="ECO:0000256" key="1">
    <source>
        <dbReference type="ARBA" id="ARBA00004141"/>
    </source>
</evidence>
<evidence type="ECO:0000256" key="2">
    <source>
        <dbReference type="ARBA" id="ARBA00007193"/>
    </source>
</evidence>
<evidence type="ECO:0000256" key="8">
    <source>
        <dbReference type="ARBA" id="ARBA00023065"/>
    </source>
</evidence>
<keyword evidence="6 15" id="KW-1133">Transmembrane helix</keyword>
<evidence type="ECO:0000256" key="9">
    <source>
        <dbReference type="ARBA" id="ARBA00023136"/>
    </source>
</evidence>
<dbReference type="FunFam" id="1.10.287.770:FF:000001">
    <property type="entry name" value="Acid-sensing ion channel subunit 1"/>
    <property type="match status" value="1"/>
</dbReference>
<evidence type="ECO:0000256" key="4">
    <source>
        <dbReference type="ARBA" id="ARBA00022461"/>
    </source>
</evidence>
<keyword evidence="17" id="KW-1185">Reference proteome</keyword>
<keyword evidence="3 13" id="KW-0813">Transport</keyword>
<keyword evidence="4 13" id="KW-0894">Sodium channel</keyword>
<dbReference type="GO" id="GO:0015280">
    <property type="term" value="F:ligand-gated sodium channel activity"/>
    <property type="evidence" value="ECO:0007669"/>
    <property type="project" value="TreeGrafter"/>
</dbReference>
<gene>
    <name evidence="16" type="ORF">Mgra_00002017</name>
</gene>
<organism evidence="16 17">
    <name type="scientific">Meloidogyne graminicola</name>
    <dbReference type="NCBI Taxonomy" id="189291"/>
    <lineage>
        <taxon>Eukaryota</taxon>
        <taxon>Metazoa</taxon>
        <taxon>Ecdysozoa</taxon>
        <taxon>Nematoda</taxon>
        <taxon>Chromadorea</taxon>
        <taxon>Rhabditida</taxon>
        <taxon>Tylenchina</taxon>
        <taxon>Tylenchomorpha</taxon>
        <taxon>Tylenchoidea</taxon>
        <taxon>Meloidogynidae</taxon>
        <taxon>Meloidogyninae</taxon>
        <taxon>Meloidogyne</taxon>
    </lineage>
</organism>
<accession>A0A8S9ZZW8</accession>
<dbReference type="GO" id="GO:0005886">
    <property type="term" value="C:plasma membrane"/>
    <property type="evidence" value="ECO:0007669"/>
    <property type="project" value="TreeGrafter"/>
</dbReference>
<dbReference type="Gene3D" id="1.10.287.770">
    <property type="entry name" value="YojJ-like"/>
    <property type="match status" value="1"/>
</dbReference>
<evidence type="ECO:0000256" key="5">
    <source>
        <dbReference type="ARBA" id="ARBA00022692"/>
    </source>
</evidence>
<comment type="caution">
    <text evidence="16">The sequence shown here is derived from an EMBL/GenBank/DDBJ whole genome shotgun (WGS) entry which is preliminary data.</text>
</comment>
<feature type="transmembrane region" description="Helical" evidence="15">
    <location>
        <begin position="54"/>
        <end position="77"/>
    </location>
</feature>
<dbReference type="InterPro" id="IPR001873">
    <property type="entry name" value="ENaC"/>
</dbReference>
<dbReference type="AlphaFoldDB" id="A0A8S9ZZW8"/>
<evidence type="ECO:0000256" key="13">
    <source>
        <dbReference type="RuleBase" id="RU000679"/>
    </source>
</evidence>
<reference evidence="16" key="1">
    <citation type="journal article" date="2020" name="Ecol. Evol.">
        <title>Genome structure and content of the rice root-knot nematode (Meloidogyne graminicola).</title>
        <authorList>
            <person name="Phan N.T."/>
            <person name="Danchin E.G.J."/>
            <person name="Klopp C."/>
            <person name="Perfus-Barbeoch L."/>
            <person name="Kozlowski D.K."/>
            <person name="Koutsovoulos G.D."/>
            <person name="Lopez-Roques C."/>
            <person name="Bouchez O."/>
            <person name="Zahm M."/>
            <person name="Besnard G."/>
            <person name="Bellafiore S."/>
        </authorList>
    </citation>
    <scope>NUCLEOTIDE SEQUENCE</scope>
    <source>
        <strain evidence="16">VN-18</strain>
    </source>
</reference>
<evidence type="ECO:0000256" key="12">
    <source>
        <dbReference type="ARBA" id="ARBA00023303"/>
    </source>
</evidence>
<keyword evidence="5 13" id="KW-0812">Transmembrane</keyword>
<evidence type="ECO:0000256" key="15">
    <source>
        <dbReference type="SAM" id="Phobius"/>
    </source>
</evidence>
<evidence type="ECO:0000313" key="17">
    <source>
        <dbReference type="Proteomes" id="UP000605970"/>
    </source>
</evidence>
<keyword evidence="7" id="KW-0915">Sodium</keyword>
<keyword evidence="11 13" id="KW-0739">Sodium transport</keyword>
<comment type="similarity">
    <text evidence="2 13">Belongs to the amiloride-sensitive sodium channel (TC 1.A.6) family.</text>
</comment>
<dbReference type="EMBL" id="JABEBT010000011">
    <property type="protein sequence ID" value="KAF7638639.1"/>
    <property type="molecule type" value="Genomic_DNA"/>
</dbReference>
<sequence length="168" mass="18705">MECKSIDDLCMEKYRTNAAMIQVFYEELNYETLSESPAYGLTSLIADLGGLTGLWIGISIVSILEVVQLIWFCLDFYHTKNAKQKNSIKRSITPLSSIGTGSLSKLKINKTPSNNPSMGGHSSKSSKSIKDGTLPKDIAVIKVTQQQIKEEGESRHSSSQKFFHIVWK</sequence>
<dbReference type="OrthoDB" id="5874059at2759"/>
<evidence type="ECO:0000256" key="6">
    <source>
        <dbReference type="ARBA" id="ARBA00022989"/>
    </source>
</evidence>
<feature type="region of interest" description="Disordered" evidence="14">
    <location>
        <begin position="103"/>
        <end position="131"/>
    </location>
</feature>
<evidence type="ECO:0000256" key="14">
    <source>
        <dbReference type="SAM" id="MobiDB-lite"/>
    </source>
</evidence>
<dbReference type="PANTHER" id="PTHR11690">
    <property type="entry name" value="AMILORIDE-SENSITIVE SODIUM CHANNEL-RELATED"/>
    <property type="match status" value="1"/>
</dbReference>
<evidence type="ECO:0000256" key="7">
    <source>
        <dbReference type="ARBA" id="ARBA00023053"/>
    </source>
</evidence>
<dbReference type="PRINTS" id="PR01078">
    <property type="entry name" value="AMINACHANNEL"/>
</dbReference>